<proteinExistence type="predicted"/>
<reference evidence="2" key="1">
    <citation type="submission" date="2022-11" db="UniProtKB">
        <authorList>
            <consortium name="WormBaseParasite"/>
        </authorList>
    </citation>
    <scope>IDENTIFICATION</scope>
</reference>
<accession>A0AC34QZF4</accession>
<evidence type="ECO:0000313" key="2">
    <source>
        <dbReference type="WBParaSite" id="JU765_v2.g2077.t1"/>
    </source>
</evidence>
<dbReference type="Proteomes" id="UP000887576">
    <property type="component" value="Unplaced"/>
</dbReference>
<protein>
    <submittedName>
        <fullName evidence="2">Uncharacterized protein</fullName>
    </submittedName>
</protein>
<name>A0AC34QZF4_9BILA</name>
<sequence length="112" mass="13117">MAERGVVLRLKYLKHALVRHLPSLHYDLLSICPHALIALKDSMITVRRLKIIETLLKCDFYDKSRHEVRCTDVLPKLLNDRFPANFAFKAVEELCLITPSNLYPFKQFYTNN</sequence>
<evidence type="ECO:0000313" key="1">
    <source>
        <dbReference type="Proteomes" id="UP000887576"/>
    </source>
</evidence>
<organism evidence="1 2">
    <name type="scientific">Panagrolaimus sp. JU765</name>
    <dbReference type="NCBI Taxonomy" id="591449"/>
    <lineage>
        <taxon>Eukaryota</taxon>
        <taxon>Metazoa</taxon>
        <taxon>Ecdysozoa</taxon>
        <taxon>Nematoda</taxon>
        <taxon>Chromadorea</taxon>
        <taxon>Rhabditida</taxon>
        <taxon>Tylenchina</taxon>
        <taxon>Panagrolaimomorpha</taxon>
        <taxon>Panagrolaimoidea</taxon>
        <taxon>Panagrolaimidae</taxon>
        <taxon>Panagrolaimus</taxon>
    </lineage>
</organism>
<dbReference type="WBParaSite" id="JU765_v2.g2077.t1">
    <property type="protein sequence ID" value="JU765_v2.g2077.t1"/>
    <property type="gene ID" value="JU765_v2.g2077"/>
</dbReference>